<evidence type="ECO:0008006" key="4">
    <source>
        <dbReference type="Google" id="ProtNLM"/>
    </source>
</evidence>
<dbReference type="EMBL" id="LCFB01000015">
    <property type="protein sequence ID" value="KKS84693.1"/>
    <property type="molecule type" value="Genomic_DNA"/>
</dbReference>
<keyword evidence="1" id="KW-0472">Membrane</keyword>
<protein>
    <recommendedName>
        <fullName evidence="4">Integral membrane protein</fullName>
    </recommendedName>
</protein>
<feature type="transmembrane region" description="Helical" evidence="1">
    <location>
        <begin position="33"/>
        <end position="49"/>
    </location>
</feature>
<dbReference type="Pfam" id="PF04020">
    <property type="entry name" value="Phage_holin_4_2"/>
    <property type="match status" value="1"/>
</dbReference>
<comment type="caution">
    <text evidence="2">The sequence shown here is derived from an EMBL/GenBank/DDBJ whole genome shotgun (WGS) entry which is preliminary data.</text>
</comment>
<gene>
    <name evidence="2" type="ORF">UV59_C0015G0016</name>
</gene>
<dbReference type="AlphaFoldDB" id="A0A0G1FCV3"/>
<name>A0A0G1FCV3_9BACT</name>
<dbReference type="PANTHER" id="PTHR37309">
    <property type="entry name" value="SLR0284 PROTEIN"/>
    <property type="match status" value="1"/>
</dbReference>
<keyword evidence="1" id="KW-0812">Transmembrane</keyword>
<keyword evidence="1" id="KW-1133">Transmembrane helix</keyword>
<evidence type="ECO:0000313" key="2">
    <source>
        <dbReference type="EMBL" id="KKS84693.1"/>
    </source>
</evidence>
<dbReference type="PANTHER" id="PTHR37309:SF1">
    <property type="entry name" value="SLR0284 PROTEIN"/>
    <property type="match status" value="1"/>
</dbReference>
<evidence type="ECO:0000313" key="3">
    <source>
        <dbReference type="Proteomes" id="UP000034543"/>
    </source>
</evidence>
<sequence length="134" mass="14834">MKHLLRTYFFYLVALFLATQVFGSSFTLPVDLKQWLIAAAMLSLLNLLLKPILNLLLLPITLLTLGLFSFVINAAVFYLFLQLMPQASISAWTFPGFTIASFAVPALELPYLGTLLAVSVLVSVSTNFLAYLVE</sequence>
<accession>A0A0G1FCV3</accession>
<dbReference type="STRING" id="1618436.UV59_C0015G0016"/>
<evidence type="ECO:0000256" key="1">
    <source>
        <dbReference type="SAM" id="Phobius"/>
    </source>
</evidence>
<dbReference type="Proteomes" id="UP000034543">
    <property type="component" value="Unassembled WGS sequence"/>
</dbReference>
<feature type="transmembrane region" description="Helical" evidence="1">
    <location>
        <begin position="114"/>
        <end position="133"/>
    </location>
</feature>
<proteinExistence type="predicted"/>
<reference evidence="2 3" key="1">
    <citation type="journal article" date="2015" name="Nature">
        <title>rRNA introns, odd ribosomes, and small enigmatic genomes across a large radiation of phyla.</title>
        <authorList>
            <person name="Brown C.T."/>
            <person name="Hug L.A."/>
            <person name="Thomas B.C."/>
            <person name="Sharon I."/>
            <person name="Castelle C.J."/>
            <person name="Singh A."/>
            <person name="Wilkins M.J."/>
            <person name="Williams K.H."/>
            <person name="Banfield J.F."/>
        </authorList>
    </citation>
    <scope>NUCLEOTIDE SEQUENCE [LARGE SCALE GENOMIC DNA]</scope>
</reference>
<dbReference type="InterPro" id="IPR007165">
    <property type="entry name" value="Phage_holin_4_2"/>
</dbReference>
<feature type="transmembrane region" description="Helical" evidence="1">
    <location>
        <begin position="56"/>
        <end position="81"/>
    </location>
</feature>
<organism evidence="2 3">
    <name type="scientific">Candidatus Gottesmanbacteria bacterium GW2011_GWA1_43_11</name>
    <dbReference type="NCBI Taxonomy" id="1618436"/>
    <lineage>
        <taxon>Bacteria</taxon>
        <taxon>Candidatus Gottesmaniibacteriota</taxon>
    </lineage>
</organism>